<comment type="similarity">
    <text evidence="2">Belongs to the BORCS5 family.</text>
</comment>
<evidence type="ECO:0000313" key="9">
    <source>
        <dbReference type="Proteomes" id="UP000694383"/>
    </source>
</evidence>
<dbReference type="GeneTree" id="ENSGT00390000015016"/>
<comment type="subcellular location">
    <subcellularLocation>
        <location evidence="1">Lysosome membrane</location>
        <topology evidence="1">Lipid-anchor</topology>
        <orientation evidence="1">Cytoplasmic side</orientation>
    </subcellularLocation>
</comment>
<dbReference type="GO" id="GO:0098574">
    <property type="term" value="C:cytoplasmic side of lysosomal membrane"/>
    <property type="evidence" value="ECO:0007669"/>
    <property type="project" value="TreeGrafter"/>
</dbReference>
<dbReference type="GO" id="GO:0072384">
    <property type="term" value="P:organelle transport along microtubule"/>
    <property type="evidence" value="ECO:0007669"/>
    <property type="project" value="TreeGrafter"/>
</dbReference>
<reference evidence="8" key="2">
    <citation type="submission" date="2025-09" db="UniProtKB">
        <authorList>
            <consortium name="Ensembl"/>
        </authorList>
    </citation>
    <scope>IDENTIFICATION</scope>
</reference>
<dbReference type="GO" id="GO:0030672">
    <property type="term" value="C:synaptic vesicle membrane"/>
    <property type="evidence" value="ECO:0007669"/>
    <property type="project" value="TreeGrafter"/>
</dbReference>
<evidence type="ECO:0000313" key="8">
    <source>
        <dbReference type="Ensembl" id="ENSOSIP00000004194.1"/>
    </source>
</evidence>
<keyword evidence="5" id="KW-0458">Lysosome</keyword>
<evidence type="ECO:0000256" key="6">
    <source>
        <dbReference type="ARBA" id="ARBA00023288"/>
    </source>
</evidence>
<dbReference type="AlphaFoldDB" id="A0A8C7WVX4"/>
<evidence type="ECO:0000256" key="2">
    <source>
        <dbReference type="ARBA" id="ARBA00010235"/>
    </source>
</evidence>
<keyword evidence="9" id="KW-1185">Reference proteome</keyword>
<dbReference type="GO" id="GO:0099078">
    <property type="term" value="C:BORC complex"/>
    <property type="evidence" value="ECO:0007669"/>
    <property type="project" value="TreeGrafter"/>
</dbReference>
<dbReference type="GO" id="GO:1903744">
    <property type="term" value="P:positive regulation of anterograde synaptic vesicle transport"/>
    <property type="evidence" value="ECO:0007669"/>
    <property type="project" value="TreeGrafter"/>
</dbReference>
<dbReference type="Proteomes" id="UP000694383">
    <property type="component" value="Unplaced"/>
</dbReference>
<reference evidence="8" key="1">
    <citation type="submission" date="2025-08" db="UniProtKB">
        <authorList>
            <consortium name="Ensembl"/>
        </authorList>
    </citation>
    <scope>IDENTIFICATION</scope>
</reference>
<accession>A0A8C7WVX4</accession>
<name>A0A8C7WVX4_9TELE</name>
<dbReference type="PANTHER" id="PTHR31634">
    <property type="entry name" value="BLOC-1-RELATED COMPLEX SUBUNIT 5"/>
    <property type="match status" value="1"/>
</dbReference>
<dbReference type="Ensembl" id="ENSOSIT00000004493.1">
    <property type="protein sequence ID" value="ENSOSIP00000004194.1"/>
    <property type="gene ID" value="ENSOSIG00000002845.1"/>
</dbReference>
<keyword evidence="4 7" id="KW-0472">Membrane</keyword>
<protein>
    <recommendedName>
        <fullName evidence="3">BLOC-1-related complex subunit 5</fullName>
    </recommendedName>
</protein>
<evidence type="ECO:0000256" key="3">
    <source>
        <dbReference type="ARBA" id="ARBA00022300"/>
    </source>
</evidence>
<proteinExistence type="inferred from homology"/>
<dbReference type="InterPro" id="IPR018780">
    <property type="entry name" value="TBORCS5"/>
</dbReference>
<dbReference type="PANTHER" id="PTHR31634:SF2">
    <property type="entry name" value="BLOC-1-RELATED COMPLEX SUBUNIT 5"/>
    <property type="match status" value="1"/>
</dbReference>
<keyword evidence="7" id="KW-1133">Transmembrane helix</keyword>
<evidence type="ECO:0000256" key="7">
    <source>
        <dbReference type="SAM" id="Phobius"/>
    </source>
</evidence>
<evidence type="ECO:0000256" key="5">
    <source>
        <dbReference type="ARBA" id="ARBA00023228"/>
    </source>
</evidence>
<evidence type="ECO:0000256" key="1">
    <source>
        <dbReference type="ARBA" id="ARBA00004122"/>
    </source>
</evidence>
<evidence type="ECO:0000256" key="4">
    <source>
        <dbReference type="ARBA" id="ARBA00023136"/>
    </source>
</evidence>
<dbReference type="GO" id="GO:0032418">
    <property type="term" value="P:lysosome localization"/>
    <property type="evidence" value="ECO:0007669"/>
    <property type="project" value="InterPro"/>
</dbReference>
<organism evidence="8 9">
    <name type="scientific">Oryzias sinensis</name>
    <name type="common">Chinese medaka</name>
    <dbReference type="NCBI Taxonomy" id="183150"/>
    <lineage>
        <taxon>Eukaryota</taxon>
        <taxon>Metazoa</taxon>
        <taxon>Chordata</taxon>
        <taxon>Craniata</taxon>
        <taxon>Vertebrata</taxon>
        <taxon>Euteleostomi</taxon>
        <taxon>Actinopterygii</taxon>
        <taxon>Neopterygii</taxon>
        <taxon>Teleostei</taxon>
        <taxon>Neoteleostei</taxon>
        <taxon>Acanthomorphata</taxon>
        <taxon>Ovalentaria</taxon>
        <taxon>Atherinomorphae</taxon>
        <taxon>Beloniformes</taxon>
        <taxon>Adrianichthyidae</taxon>
        <taxon>Oryziinae</taxon>
        <taxon>Oryzias</taxon>
    </lineage>
</organism>
<sequence length="124" mass="13833">MVIVCHLELFFIIVILFGGHAYINSVSSHSLLRPSFIFTSAGVLSGQTSPSSVSLERLDAAQVLQLSIRYQDHLHQCAEAVAFDQNALVKRIKEVRLFQVSNLSCNDCQRTSPPPFHVSFKMDL</sequence>
<keyword evidence="6" id="KW-0449">Lipoprotein</keyword>
<feature type="transmembrane region" description="Helical" evidence="7">
    <location>
        <begin position="6"/>
        <end position="23"/>
    </location>
</feature>
<dbReference type="Pfam" id="PF10158">
    <property type="entry name" value="LOH1CR12"/>
    <property type="match status" value="1"/>
</dbReference>
<keyword evidence="7" id="KW-0812">Transmembrane</keyword>